<feature type="transmembrane region" description="Helical" evidence="1">
    <location>
        <begin position="322"/>
        <end position="339"/>
    </location>
</feature>
<accession>A0ABV8D2S0</accession>
<proteinExistence type="predicted"/>
<protein>
    <submittedName>
        <fullName evidence="2">DUF2079 domain-containing protein</fullName>
    </submittedName>
</protein>
<dbReference type="EMBL" id="JBHSAC010000061">
    <property type="protein sequence ID" value="MFC3932607.1"/>
    <property type="molecule type" value="Genomic_DNA"/>
</dbReference>
<feature type="transmembrane region" description="Helical" evidence="1">
    <location>
        <begin position="195"/>
        <end position="228"/>
    </location>
</feature>
<feature type="transmembrane region" description="Helical" evidence="1">
    <location>
        <begin position="240"/>
        <end position="259"/>
    </location>
</feature>
<evidence type="ECO:0000256" key="1">
    <source>
        <dbReference type="SAM" id="Phobius"/>
    </source>
</evidence>
<organism evidence="2 3">
    <name type="scientific">Streptococcus dentapri</name>
    <dbReference type="NCBI Taxonomy" id="573564"/>
    <lineage>
        <taxon>Bacteria</taxon>
        <taxon>Bacillati</taxon>
        <taxon>Bacillota</taxon>
        <taxon>Bacilli</taxon>
        <taxon>Lactobacillales</taxon>
        <taxon>Streptococcaceae</taxon>
        <taxon>Streptococcus</taxon>
    </lineage>
</organism>
<dbReference type="RefSeq" id="WP_380432142.1">
    <property type="nucleotide sequence ID" value="NZ_JBHSAC010000061.1"/>
</dbReference>
<feature type="transmembrane region" description="Helical" evidence="1">
    <location>
        <begin position="99"/>
        <end position="126"/>
    </location>
</feature>
<comment type="caution">
    <text evidence="2">The sequence shown here is derived from an EMBL/GenBank/DDBJ whole genome shotgun (WGS) entry which is preliminary data.</text>
</comment>
<keyword evidence="1" id="KW-0472">Membrane</keyword>
<feature type="transmembrane region" description="Helical" evidence="1">
    <location>
        <begin position="290"/>
        <end position="310"/>
    </location>
</feature>
<gene>
    <name evidence="2" type="ORF">ACFOSE_07525</name>
</gene>
<feature type="transmembrane region" description="Helical" evidence="1">
    <location>
        <begin position="46"/>
        <end position="65"/>
    </location>
</feature>
<dbReference type="Proteomes" id="UP001595901">
    <property type="component" value="Unassembled WGS sequence"/>
</dbReference>
<name>A0ABV8D2S0_9STRE</name>
<keyword evidence="3" id="KW-1185">Reference proteome</keyword>
<feature type="transmembrane region" description="Helical" evidence="1">
    <location>
        <begin position="147"/>
        <end position="175"/>
    </location>
</feature>
<evidence type="ECO:0000313" key="2">
    <source>
        <dbReference type="EMBL" id="MFC3932607.1"/>
    </source>
</evidence>
<sequence>MARRKEEGQTYHRRHRVEDKFDVAEAELQRETPKSYKIKIDGLHRFYIFILSLILALTSVANPLLTDFGNIHQTVNLYTGQMMANGHIPYLDTFATGGFLFYVIIALSYLLGSSIWLMIIELLAFYMSGIYLYKIIAFLTNRHGMGMTFTVIFFLLNLGFGFGGLYPIQWAFPFLLNALWYLTKYFAGHINDEAFIIYAIFGSISALIEPRSLIFGALSFLAIGIYNFMQRHFARGFYQLLCMIFGAILVYYTVGYFIFNMGNLSDYISQALFYNFKVFTIGKESFLITIPYQILILASSGLLLGFFGFWGHLGQTSNFKTIKWLIFWNLVFSLVIGIFARSYYIFQLLLVLPFGLILTALVINDNIDYQRAEPSSKGSRAAHRRKHSREANRSYWGTFAEKHFQLPVLVVIAGVVLPIFIGIMSLGLNSERSNIAAYLRENTDKKNTIYVWDNSSKIYLDTALQSASQFPVPSVNTTTKANAQKLEDEILQARAQYIVVNNSENLSSDIVNRLNSTYEKISVTDADHFTVYQKK</sequence>
<reference evidence="3" key="1">
    <citation type="journal article" date="2019" name="Int. J. Syst. Evol. Microbiol.">
        <title>The Global Catalogue of Microorganisms (GCM) 10K type strain sequencing project: providing services to taxonomists for standard genome sequencing and annotation.</title>
        <authorList>
            <consortium name="The Broad Institute Genomics Platform"/>
            <consortium name="The Broad Institute Genome Sequencing Center for Infectious Disease"/>
            <person name="Wu L."/>
            <person name="Ma J."/>
        </authorList>
    </citation>
    <scope>NUCLEOTIDE SEQUENCE [LARGE SCALE GENOMIC DNA]</scope>
    <source>
        <strain evidence="3">CCUG 58728</strain>
    </source>
</reference>
<evidence type="ECO:0000313" key="3">
    <source>
        <dbReference type="Proteomes" id="UP001595901"/>
    </source>
</evidence>
<keyword evidence="1" id="KW-0812">Transmembrane</keyword>
<feature type="transmembrane region" description="Helical" evidence="1">
    <location>
        <begin position="406"/>
        <end position="428"/>
    </location>
</feature>
<keyword evidence="1" id="KW-1133">Transmembrane helix</keyword>